<proteinExistence type="predicted"/>
<evidence type="ECO:0000313" key="2">
    <source>
        <dbReference type="Proteomes" id="UP000269221"/>
    </source>
</evidence>
<keyword evidence="2" id="KW-1185">Reference proteome</keyword>
<protein>
    <submittedName>
        <fullName evidence="1">Uncharacterized protein</fullName>
    </submittedName>
</protein>
<organism evidence="1 2">
    <name type="scientific">Hirundo rustica rustica</name>
    <dbReference type="NCBI Taxonomy" id="333673"/>
    <lineage>
        <taxon>Eukaryota</taxon>
        <taxon>Metazoa</taxon>
        <taxon>Chordata</taxon>
        <taxon>Craniata</taxon>
        <taxon>Vertebrata</taxon>
        <taxon>Euteleostomi</taxon>
        <taxon>Archelosauria</taxon>
        <taxon>Archosauria</taxon>
        <taxon>Dinosauria</taxon>
        <taxon>Saurischia</taxon>
        <taxon>Theropoda</taxon>
        <taxon>Coelurosauria</taxon>
        <taxon>Aves</taxon>
        <taxon>Neognathae</taxon>
        <taxon>Neoaves</taxon>
        <taxon>Telluraves</taxon>
        <taxon>Australaves</taxon>
        <taxon>Passeriformes</taxon>
        <taxon>Sylvioidea</taxon>
        <taxon>Hirundinidae</taxon>
        <taxon>Hirundo</taxon>
    </lineage>
</organism>
<gene>
    <name evidence="1" type="ORF">DUI87_33499</name>
</gene>
<sequence>MKGFMEWDVPGISKVEWEIPVPLIWDGTFLEILFRRISSFSPGSTVALRGLKGKKKTRDERVYGAILGISKWDGKFLVSSIQHGTFLEYPIWNGTSVGSQIGIGCSWDLQYEMGHSWDLLYGLGHSWYLPYGMGHSWDLQGGVGHSRCLPYGIGHSWRSSSEGSPASP</sequence>
<dbReference type="AlphaFoldDB" id="A0A3M0INT5"/>
<name>A0A3M0INT5_HIRRU</name>
<reference evidence="1 2" key="1">
    <citation type="submission" date="2018-07" db="EMBL/GenBank/DDBJ databases">
        <title>A high quality draft genome assembly of the barn swallow (H. rustica rustica).</title>
        <authorList>
            <person name="Formenti G."/>
            <person name="Chiara M."/>
            <person name="Poveda L."/>
            <person name="Francoijs K.-J."/>
            <person name="Bonisoli-Alquati A."/>
            <person name="Canova L."/>
            <person name="Gianfranceschi L."/>
            <person name="Horner D.S."/>
            <person name="Saino N."/>
        </authorList>
    </citation>
    <scope>NUCLEOTIDE SEQUENCE [LARGE SCALE GENOMIC DNA]</scope>
    <source>
        <strain evidence="1">Chelidonia</strain>
        <tissue evidence="1">Blood</tissue>
    </source>
</reference>
<accession>A0A3M0INT5</accession>
<comment type="caution">
    <text evidence="1">The sequence shown here is derived from an EMBL/GenBank/DDBJ whole genome shotgun (WGS) entry which is preliminary data.</text>
</comment>
<dbReference type="EMBL" id="QRBI01000259">
    <property type="protein sequence ID" value="RMB90102.1"/>
    <property type="molecule type" value="Genomic_DNA"/>
</dbReference>
<dbReference type="Proteomes" id="UP000269221">
    <property type="component" value="Unassembled WGS sequence"/>
</dbReference>
<evidence type="ECO:0000313" key="1">
    <source>
        <dbReference type="EMBL" id="RMB90102.1"/>
    </source>
</evidence>